<keyword evidence="3" id="KW-1185">Reference proteome</keyword>
<evidence type="ECO:0000256" key="1">
    <source>
        <dbReference type="SAM" id="MobiDB-lite"/>
    </source>
</evidence>
<dbReference type="Proteomes" id="UP000030645">
    <property type="component" value="Unassembled WGS sequence"/>
</dbReference>
<protein>
    <submittedName>
        <fullName evidence="2">Uncharacterized protein</fullName>
    </submittedName>
</protein>
<name>W9T1B2_9ROSA</name>
<feature type="region of interest" description="Disordered" evidence="1">
    <location>
        <begin position="49"/>
        <end position="73"/>
    </location>
</feature>
<evidence type="ECO:0000313" key="2">
    <source>
        <dbReference type="EMBL" id="EXC35678.1"/>
    </source>
</evidence>
<dbReference type="AlphaFoldDB" id="W9T1B2"/>
<sequence>MKDYYRNVHICSKTIKSQRQTNLIKVTNRKTNRGGAWLAGGLKLARKNGRWNPGEGVSRRGSHEGGSTAGGEGRISLMMISI</sequence>
<proteinExistence type="predicted"/>
<evidence type="ECO:0000313" key="3">
    <source>
        <dbReference type="Proteomes" id="UP000030645"/>
    </source>
</evidence>
<reference evidence="3" key="1">
    <citation type="submission" date="2013-01" db="EMBL/GenBank/DDBJ databases">
        <title>Draft Genome Sequence of a Mulberry Tree, Morus notabilis C.K. Schneid.</title>
        <authorList>
            <person name="He N."/>
            <person name="Zhao S."/>
        </authorList>
    </citation>
    <scope>NUCLEOTIDE SEQUENCE</scope>
</reference>
<organism evidence="2 3">
    <name type="scientific">Morus notabilis</name>
    <dbReference type="NCBI Taxonomy" id="981085"/>
    <lineage>
        <taxon>Eukaryota</taxon>
        <taxon>Viridiplantae</taxon>
        <taxon>Streptophyta</taxon>
        <taxon>Embryophyta</taxon>
        <taxon>Tracheophyta</taxon>
        <taxon>Spermatophyta</taxon>
        <taxon>Magnoliopsida</taxon>
        <taxon>eudicotyledons</taxon>
        <taxon>Gunneridae</taxon>
        <taxon>Pentapetalae</taxon>
        <taxon>rosids</taxon>
        <taxon>fabids</taxon>
        <taxon>Rosales</taxon>
        <taxon>Moraceae</taxon>
        <taxon>Moreae</taxon>
        <taxon>Morus</taxon>
    </lineage>
</organism>
<accession>W9T1B2</accession>
<gene>
    <name evidence="2" type="ORF">L484_000027</name>
</gene>
<dbReference type="EMBL" id="KE619026">
    <property type="protein sequence ID" value="EXC35678.1"/>
    <property type="molecule type" value="Genomic_DNA"/>
</dbReference>